<comment type="similarity">
    <text evidence="3">Belongs to the glycosyl hydrolase 5 (cellulase A) family.</text>
</comment>
<dbReference type="InterPro" id="IPR001547">
    <property type="entry name" value="Glyco_hydro_5"/>
</dbReference>
<keyword evidence="1 3" id="KW-0378">Hydrolase</keyword>
<evidence type="ECO:0000313" key="5">
    <source>
        <dbReference type="EMBL" id="NBC68414.1"/>
    </source>
</evidence>
<reference evidence="5 6" key="1">
    <citation type="submission" date="2020-01" db="EMBL/GenBank/DDBJ databases">
        <title>Paenibacillus soybeanensis sp. nov. isolated from the nodules of soybean (Glycine max(L.) Merr).</title>
        <authorList>
            <person name="Wang H."/>
        </authorList>
    </citation>
    <scope>NUCLEOTIDE SEQUENCE [LARGE SCALE GENOMIC DNA]</scope>
    <source>
        <strain evidence="5 6">DSM 23054</strain>
    </source>
</reference>
<evidence type="ECO:0000256" key="1">
    <source>
        <dbReference type="ARBA" id="ARBA00022801"/>
    </source>
</evidence>
<dbReference type="Proteomes" id="UP000558113">
    <property type="component" value="Unassembled WGS sequence"/>
</dbReference>
<evidence type="ECO:0000259" key="4">
    <source>
        <dbReference type="Pfam" id="PF00150"/>
    </source>
</evidence>
<evidence type="ECO:0000256" key="3">
    <source>
        <dbReference type="RuleBase" id="RU361153"/>
    </source>
</evidence>
<dbReference type="InterPro" id="IPR017853">
    <property type="entry name" value="GH"/>
</dbReference>
<dbReference type="GO" id="GO:0009986">
    <property type="term" value="C:cell surface"/>
    <property type="evidence" value="ECO:0007669"/>
    <property type="project" value="TreeGrafter"/>
</dbReference>
<dbReference type="RefSeq" id="WP_161695168.1">
    <property type="nucleotide sequence ID" value="NZ_JAAAMU010000002.1"/>
</dbReference>
<accession>A0A7X4YN29</accession>
<comment type="caution">
    <text evidence="5">The sequence shown here is derived from an EMBL/GenBank/DDBJ whole genome shotgun (WGS) entry which is preliminary data.</text>
</comment>
<protein>
    <submittedName>
        <fullName evidence="5">Cellulase family glycosylhydrolase</fullName>
    </submittedName>
</protein>
<feature type="domain" description="Glycoside hydrolase family 5" evidence="4">
    <location>
        <begin position="65"/>
        <end position="327"/>
    </location>
</feature>
<proteinExistence type="inferred from homology"/>
<dbReference type="GO" id="GO:0005576">
    <property type="term" value="C:extracellular region"/>
    <property type="evidence" value="ECO:0007669"/>
    <property type="project" value="TreeGrafter"/>
</dbReference>
<keyword evidence="2 3" id="KW-0326">Glycosidase</keyword>
<gene>
    <name evidence="5" type="ORF">GT003_05335</name>
</gene>
<organism evidence="5 6">
    <name type="scientific">Paenibacillus sacheonensis</name>
    <dbReference type="NCBI Taxonomy" id="742054"/>
    <lineage>
        <taxon>Bacteria</taxon>
        <taxon>Bacillati</taxon>
        <taxon>Bacillota</taxon>
        <taxon>Bacilli</taxon>
        <taxon>Bacillales</taxon>
        <taxon>Paenibacillaceae</taxon>
        <taxon>Paenibacillus</taxon>
    </lineage>
</organism>
<dbReference type="PANTHER" id="PTHR31297:SF13">
    <property type="entry name" value="PUTATIVE-RELATED"/>
    <property type="match status" value="1"/>
</dbReference>
<keyword evidence="6" id="KW-1185">Reference proteome</keyword>
<evidence type="ECO:0000313" key="6">
    <source>
        <dbReference type="Proteomes" id="UP000558113"/>
    </source>
</evidence>
<dbReference type="SUPFAM" id="SSF51445">
    <property type="entry name" value="(Trans)glycosidases"/>
    <property type="match status" value="1"/>
</dbReference>
<dbReference type="GO" id="GO:0008422">
    <property type="term" value="F:beta-glucosidase activity"/>
    <property type="evidence" value="ECO:0007669"/>
    <property type="project" value="TreeGrafter"/>
</dbReference>
<dbReference type="PANTHER" id="PTHR31297">
    <property type="entry name" value="GLUCAN ENDO-1,6-BETA-GLUCOSIDASE B"/>
    <property type="match status" value="1"/>
</dbReference>
<dbReference type="Pfam" id="PF00150">
    <property type="entry name" value="Cellulase"/>
    <property type="match status" value="1"/>
</dbReference>
<dbReference type="InterPro" id="IPR050386">
    <property type="entry name" value="Glycosyl_hydrolase_5"/>
</dbReference>
<dbReference type="EMBL" id="JAAAMU010000002">
    <property type="protein sequence ID" value="NBC68414.1"/>
    <property type="molecule type" value="Genomic_DNA"/>
</dbReference>
<dbReference type="GO" id="GO:0009251">
    <property type="term" value="P:glucan catabolic process"/>
    <property type="evidence" value="ECO:0007669"/>
    <property type="project" value="TreeGrafter"/>
</dbReference>
<name>A0A7X4YN29_9BACL</name>
<dbReference type="Gene3D" id="3.20.20.80">
    <property type="entry name" value="Glycosidases"/>
    <property type="match status" value="1"/>
</dbReference>
<dbReference type="AlphaFoldDB" id="A0A7X4YN29"/>
<sequence length="462" mass="52830">MDFLKVDGRRIVDSRGSEVRLRGFSFASWLNLENFIIGMPGHESGLRQAVERVLGPELGMFFFTSFMNHFISENDFRFIRSLGCNLVRIPFNYRHFEKDDEPFAYLSEGFAWLDKAIGWARDNGIYLILDLHAAQGGQNPNFHSDNISGTAGFWEHRSHRERAAALWREIARRYRDEPVIAGYDLLNEPITPNLDQLNEFYRESIRAIREVDTRHIVFIEGDGYSSRFEGIEKPFDGNAVYSLHLYSDCGMGNMEYPGKDRHGQYWDREALSRLYIERTDFMRKNGVPNWFGETSATFPSTVSEASRLRFLEDILSIAEEQGDSWTFGIYKDLGKTGIVYVDPESEWARRIAPVSRAIDALNCNPFADNSDETAWIGLCRALGTHFHEVTDGLDGAPTAEELNRTLLFYLSECIAPVQLQVPFAKQFVGLSEEGIDGIMQSFALRNCLQRGGWVDIVRKTTE</sequence>
<dbReference type="OrthoDB" id="9800475at2"/>
<evidence type="ECO:0000256" key="2">
    <source>
        <dbReference type="ARBA" id="ARBA00023295"/>
    </source>
</evidence>